<dbReference type="PANTHER" id="PTHR21027">
    <property type="entry name" value="TRNA-SPLICING ENDONUCLEASE SUBUNIT SEN54"/>
    <property type="match status" value="1"/>
</dbReference>
<evidence type="ECO:0000313" key="1">
    <source>
        <dbReference type="EMBL" id="JAA79043.1"/>
    </source>
</evidence>
<sequence>MKIQTCKYDNWLDLKKSFFSGIQAAIAEFQDDLPTRAKMKIDSIVAPEASNVDSVFSRLNQIKSLQRVTEECNLALDFDVYNRDVQNFKKSNRPTPHFRIICLDESKNMPSGEEIAALHSKYSDQVAIVFAVVGIDSISYVQIYPTDLPDQIST</sequence>
<dbReference type="PANTHER" id="PTHR21027:SF1">
    <property type="entry name" value="TRNA-SPLICING ENDONUCLEASE SUBUNIT SEN54"/>
    <property type="match status" value="1"/>
</dbReference>
<protein>
    <submittedName>
        <fullName evidence="1">Uncharacterized protein</fullName>
    </submittedName>
</protein>
<dbReference type="InterPro" id="IPR024337">
    <property type="entry name" value="tRNA_splic_suSen54"/>
</dbReference>
<dbReference type="GO" id="GO:0000214">
    <property type="term" value="C:tRNA-intron endonuclease complex"/>
    <property type="evidence" value="ECO:0007669"/>
    <property type="project" value="TreeGrafter"/>
</dbReference>
<proteinExistence type="predicted"/>
<name>S4NTX1_9NEOP</name>
<dbReference type="GO" id="GO:0000379">
    <property type="term" value="P:tRNA-type intron splice site recognition and cleavage"/>
    <property type="evidence" value="ECO:0007669"/>
    <property type="project" value="TreeGrafter"/>
</dbReference>
<dbReference type="AlphaFoldDB" id="S4NTX1"/>
<reference evidence="1" key="2">
    <citation type="submission" date="2013-05" db="EMBL/GenBank/DDBJ databases">
        <authorList>
            <person name="Carter J.-M."/>
            <person name="Baker S.C."/>
            <person name="Pink R."/>
            <person name="Carter D.R.F."/>
            <person name="Collins A."/>
            <person name="Tomlin J."/>
            <person name="Gibbs M."/>
            <person name="Breuker C.J."/>
        </authorList>
    </citation>
    <scope>NUCLEOTIDE SEQUENCE</scope>
    <source>
        <tissue evidence="1">Ovary</tissue>
    </source>
</reference>
<dbReference type="EMBL" id="GAIX01013517">
    <property type="protein sequence ID" value="JAA79043.1"/>
    <property type="molecule type" value="Transcribed_RNA"/>
</dbReference>
<accession>S4NTX1</accession>
<reference evidence="1" key="1">
    <citation type="journal article" date="2013" name="BMC Genomics">
        <title>Unscrambling butterfly oogenesis.</title>
        <authorList>
            <person name="Carter J.M."/>
            <person name="Baker S.C."/>
            <person name="Pink R."/>
            <person name="Carter D.R."/>
            <person name="Collins A."/>
            <person name="Tomlin J."/>
            <person name="Gibbs M."/>
            <person name="Breuker C.J."/>
        </authorList>
    </citation>
    <scope>NUCLEOTIDE SEQUENCE</scope>
    <source>
        <tissue evidence="1">Ovary</tissue>
    </source>
</reference>
<organism evidence="1">
    <name type="scientific">Pararge aegeria</name>
    <name type="common">speckled wood butterfly</name>
    <dbReference type="NCBI Taxonomy" id="116150"/>
    <lineage>
        <taxon>Eukaryota</taxon>
        <taxon>Metazoa</taxon>
        <taxon>Ecdysozoa</taxon>
        <taxon>Arthropoda</taxon>
        <taxon>Hexapoda</taxon>
        <taxon>Insecta</taxon>
        <taxon>Pterygota</taxon>
        <taxon>Neoptera</taxon>
        <taxon>Endopterygota</taxon>
        <taxon>Lepidoptera</taxon>
        <taxon>Glossata</taxon>
        <taxon>Ditrysia</taxon>
        <taxon>Papilionoidea</taxon>
        <taxon>Nymphalidae</taxon>
        <taxon>Satyrinae</taxon>
        <taxon>Satyrini</taxon>
        <taxon>Parargina</taxon>
        <taxon>Pararge</taxon>
    </lineage>
</organism>